<evidence type="ECO:0000313" key="1">
    <source>
        <dbReference type="EMBL" id="MFC3051716.1"/>
    </source>
</evidence>
<name>A0ABV7D4H1_9PROT</name>
<accession>A0ABV7D4H1</accession>
<dbReference type="Gene3D" id="3.40.50.2000">
    <property type="entry name" value="Glycogen Phosphorylase B"/>
    <property type="match status" value="1"/>
</dbReference>
<dbReference type="EC" id="2.4.-.-" evidence="1"/>
<protein>
    <submittedName>
        <fullName evidence="1">Glycosyltransferase</fullName>
        <ecNumber evidence="1">2.4.-.-</ecNumber>
    </submittedName>
</protein>
<proteinExistence type="predicted"/>
<dbReference type="Proteomes" id="UP001595444">
    <property type="component" value="Unassembled WGS sequence"/>
</dbReference>
<keyword evidence="1" id="KW-0808">Transferase</keyword>
<comment type="caution">
    <text evidence="1">The sequence shown here is derived from an EMBL/GenBank/DDBJ whole genome shotgun (WGS) entry which is preliminary data.</text>
</comment>
<dbReference type="GO" id="GO:0016757">
    <property type="term" value="F:glycosyltransferase activity"/>
    <property type="evidence" value="ECO:0007669"/>
    <property type="project" value="UniProtKB-KW"/>
</dbReference>
<reference evidence="2" key="1">
    <citation type="journal article" date="2019" name="Int. J. Syst. Evol. Microbiol.">
        <title>The Global Catalogue of Microorganisms (GCM) 10K type strain sequencing project: providing services to taxonomists for standard genome sequencing and annotation.</title>
        <authorList>
            <consortium name="The Broad Institute Genomics Platform"/>
            <consortium name="The Broad Institute Genome Sequencing Center for Infectious Disease"/>
            <person name="Wu L."/>
            <person name="Ma J."/>
        </authorList>
    </citation>
    <scope>NUCLEOTIDE SEQUENCE [LARGE SCALE GENOMIC DNA]</scope>
    <source>
        <strain evidence="2">KCTC 62164</strain>
    </source>
</reference>
<dbReference type="SUPFAM" id="SSF53756">
    <property type="entry name" value="UDP-Glycosyltransferase/glycogen phosphorylase"/>
    <property type="match status" value="1"/>
</dbReference>
<keyword evidence="2" id="KW-1185">Reference proteome</keyword>
<gene>
    <name evidence="1" type="ORF">ACFOKA_07360</name>
</gene>
<dbReference type="EMBL" id="JBHRSL010000004">
    <property type="protein sequence ID" value="MFC3051716.1"/>
    <property type="molecule type" value="Genomic_DNA"/>
</dbReference>
<keyword evidence="1" id="KW-0328">Glycosyltransferase</keyword>
<dbReference type="RefSeq" id="WP_194215188.1">
    <property type="nucleotide sequence ID" value="NZ_CP061205.1"/>
</dbReference>
<evidence type="ECO:0000313" key="2">
    <source>
        <dbReference type="Proteomes" id="UP001595444"/>
    </source>
</evidence>
<organism evidence="1 2">
    <name type="scientific">Kordiimonas pumila</name>
    <dbReference type="NCBI Taxonomy" id="2161677"/>
    <lineage>
        <taxon>Bacteria</taxon>
        <taxon>Pseudomonadati</taxon>
        <taxon>Pseudomonadota</taxon>
        <taxon>Alphaproteobacteria</taxon>
        <taxon>Kordiimonadales</taxon>
        <taxon>Kordiimonadaceae</taxon>
        <taxon>Kordiimonas</taxon>
    </lineage>
</organism>
<dbReference type="Pfam" id="PF13692">
    <property type="entry name" value="Glyco_trans_1_4"/>
    <property type="match status" value="1"/>
</dbReference>
<sequence length="389" mass="43054">MLNQLEKYGSVRSFTETCMDGALALAAEGYNLEGREKGYLLAFYPEDKRNPFQHMLYASAFQNGFACFPVGRLDDVALAPDGVKLILHLHWVHRIFDTVETAAAAKAASWQFLNLLDNIQSSGHKLLWTIHNRVSHESVFEEEEYSLRSLIAARADFLHIMNPESASLCAPHYSVPADKTFIVPHPSYTGVYSNYMSRSTARFQLGLGENETVFLLFGKMLPQKGAREFLARLDSLQAAFDGDARILLVGRSSTPEFTEEILGLTAGRPDVLSVRSFVDDQNVQLYFQAADVVMCPYINGLNSGVLMTAASFGKPIVTSRDFKAVFEGIEDHIAFFDTGPGMKGVVQGSLKAAATAKDPEACNTIKAWAESRQPALVSNRFFEALRSRL</sequence>